<evidence type="ECO:0000256" key="1">
    <source>
        <dbReference type="ARBA" id="ARBA00004141"/>
    </source>
</evidence>
<dbReference type="CDD" id="cd10336">
    <property type="entry name" value="SLC6sbd_Tyt1-Like"/>
    <property type="match status" value="1"/>
</dbReference>
<keyword evidence="6" id="KW-0769">Symport</keyword>
<gene>
    <name evidence="8" type="ORF">ACFSUO_01860</name>
</gene>
<dbReference type="InterPro" id="IPR047218">
    <property type="entry name" value="YocR/YhdH-like"/>
</dbReference>
<dbReference type="RefSeq" id="WP_382390498.1">
    <property type="nucleotide sequence ID" value="NZ_JBHUNA010000003.1"/>
</dbReference>
<evidence type="ECO:0000256" key="3">
    <source>
        <dbReference type="ARBA" id="ARBA00022692"/>
    </source>
</evidence>
<evidence type="ECO:0000256" key="5">
    <source>
        <dbReference type="ARBA" id="ARBA00023136"/>
    </source>
</evidence>
<feature type="transmembrane region" description="Helical" evidence="7">
    <location>
        <begin position="305"/>
        <end position="328"/>
    </location>
</feature>
<keyword evidence="2 6" id="KW-0813">Transport</keyword>
<dbReference type="Proteomes" id="UP001597502">
    <property type="component" value="Unassembled WGS sequence"/>
</dbReference>
<keyword evidence="5 7" id="KW-0472">Membrane</keyword>
<protein>
    <recommendedName>
        <fullName evidence="6">Transporter</fullName>
    </recommendedName>
</protein>
<feature type="transmembrane region" description="Helical" evidence="7">
    <location>
        <begin position="250"/>
        <end position="274"/>
    </location>
</feature>
<keyword evidence="3 6" id="KW-0812">Transmembrane</keyword>
<feature type="transmembrane region" description="Helical" evidence="7">
    <location>
        <begin position="214"/>
        <end position="238"/>
    </location>
</feature>
<evidence type="ECO:0000313" key="8">
    <source>
        <dbReference type="EMBL" id="MFD2759733.1"/>
    </source>
</evidence>
<evidence type="ECO:0000256" key="4">
    <source>
        <dbReference type="ARBA" id="ARBA00022989"/>
    </source>
</evidence>
<proteinExistence type="inferred from homology"/>
<reference evidence="9" key="1">
    <citation type="journal article" date="2019" name="Int. J. Syst. Evol. Microbiol.">
        <title>The Global Catalogue of Microorganisms (GCM) 10K type strain sequencing project: providing services to taxonomists for standard genome sequencing and annotation.</title>
        <authorList>
            <consortium name="The Broad Institute Genomics Platform"/>
            <consortium name="The Broad Institute Genome Sequencing Center for Infectious Disease"/>
            <person name="Wu L."/>
            <person name="Ma J."/>
        </authorList>
    </citation>
    <scope>NUCLEOTIDE SEQUENCE [LARGE SCALE GENOMIC DNA]</scope>
    <source>
        <strain evidence="9">TISTR 1535</strain>
    </source>
</reference>
<feature type="transmembrane region" description="Helical" evidence="7">
    <location>
        <begin position="141"/>
        <end position="162"/>
    </location>
</feature>
<dbReference type="Pfam" id="PF00209">
    <property type="entry name" value="SNF"/>
    <property type="match status" value="2"/>
</dbReference>
<sequence length="449" mass="48805">MKNENQWSSKLGFILAASGSAIGLGAIWKFPYVAGMNGGGAFLVIFIVFTFLIGLPLLISEFLIGRGSGKEAVSAYDMLAPKSNWRVVGRIGVVSSFLLLSFYAVVGGWVLIYAVMSVFGFVIKGGADYEAAFSSITGSPWIALFGTAVFILINVIVLTLGIKNGIERASKYLLPLLFVFFIILIIRALTLDGAMEGLWFFLKPDITQLTTDGLLFALGQSFFALSVGVSVMVTYSSYLGKNESLPTSAGVVTIMNIAVSILAGLFIFPVVFAFGMEPAQGPSLLFVVLPAVFSQMAFGELFLTLFLLLFLFATLTSSFSMLEILVAAFTTDGKRSRKKVTWTAGSIIFLAGIPAGLSSGVLSGVTLFDKNIFDLTDYVVSNVMFPIGCLLIALFIGFKMERPIMKQEFFRGNKLALAWYSIWWALMRYIVPVTIVIVFLYTLGIINLN</sequence>
<feature type="transmembrane region" description="Helical" evidence="7">
    <location>
        <begin position="110"/>
        <end position="129"/>
    </location>
</feature>
<keyword evidence="4 7" id="KW-1133">Transmembrane helix</keyword>
<name>A0ABW5V3A2_9BACI</name>
<organism evidence="8 9">
    <name type="scientific">Lentibacillus juripiscarius</name>
    <dbReference type="NCBI Taxonomy" id="257446"/>
    <lineage>
        <taxon>Bacteria</taxon>
        <taxon>Bacillati</taxon>
        <taxon>Bacillota</taxon>
        <taxon>Bacilli</taxon>
        <taxon>Bacillales</taxon>
        <taxon>Bacillaceae</taxon>
        <taxon>Lentibacillus</taxon>
    </lineage>
</organism>
<feature type="transmembrane region" description="Helical" evidence="7">
    <location>
        <begin position="42"/>
        <end position="64"/>
    </location>
</feature>
<feature type="transmembrane region" description="Helical" evidence="7">
    <location>
        <begin position="419"/>
        <end position="446"/>
    </location>
</feature>
<evidence type="ECO:0000256" key="6">
    <source>
        <dbReference type="RuleBase" id="RU003732"/>
    </source>
</evidence>
<comment type="similarity">
    <text evidence="6">Belongs to the sodium:neurotransmitter symporter (SNF) (TC 2.A.22) family.</text>
</comment>
<dbReference type="InterPro" id="IPR037272">
    <property type="entry name" value="SNS_sf"/>
</dbReference>
<dbReference type="PROSITE" id="PS00610">
    <property type="entry name" value="NA_NEUROTRAN_SYMP_1"/>
    <property type="match status" value="1"/>
</dbReference>
<dbReference type="InterPro" id="IPR000175">
    <property type="entry name" value="Na/ntran_symport"/>
</dbReference>
<dbReference type="PANTHER" id="PTHR42948:SF1">
    <property type="entry name" value="TRANSPORTER"/>
    <property type="match status" value="1"/>
</dbReference>
<evidence type="ECO:0000313" key="9">
    <source>
        <dbReference type="Proteomes" id="UP001597502"/>
    </source>
</evidence>
<dbReference type="PANTHER" id="PTHR42948">
    <property type="entry name" value="TRANSPORTER"/>
    <property type="match status" value="1"/>
</dbReference>
<dbReference type="PROSITE" id="PS50267">
    <property type="entry name" value="NA_NEUROTRAN_SYMP_3"/>
    <property type="match status" value="1"/>
</dbReference>
<feature type="transmembrane region" description="Helical" evidence="7">
    <location>
        <begin position="174"/>
        <end position="202"/>
    </location>
</feature>
<dbReference type="NCBIfam" id="NF037979">
    <property type="entry name" value="Na_transp"/>
    <property type="match status" value="1"/>
</dbReference>
<evidence type="ECO:0000256" key="2">
    <source>
        <dbReference type="ARBA" id="ARBA00022448"/>
    </source>
</evidence>
<feature type="transmembrane region" description="Helical" evidence="7">
    <location>
        <begin position="12"/>
        <end position="30"/>
    </location>
</feature>
<comment type="subcellular location">
    <subcellularLocation>
        <location evidence="1">Membrane</location>
        <topology evidence="1">Multi-pass membrane protein</topology>
    </subcellularLocation>
</comment>
<comment type="caution">
    <text evidence="8">The sequence shown here is derived from an EMBL/GenBank/DDBJ whole genome shotgun (WGS) entry which is preliminary data.</text>
</comment>
<feature type="transmembrane region" description="Helical" evidence="7">
    <location>
        <begin position="378"/>
        <end position="398"/>
    </location>
</feature>
<dbReference type="EMBL" id="JBHUNA010000003">
    <property type="protein sequence ID" value="MFD2759733.1"/>
    <property type="molecule type" value="Genomic_DNA"/>
</dbReference>
<evidence type="ECO:0000256" key="7">
    <source>
        <dbReference type="SAM" id="Phobius"/>
    </source>
</evidence>
<keyword evidence="9" id="KW-1185">Reference proteome</keyword>
<dbReference type="PRINTS" id="PR00176">
    <property type="entry name" value="NANEUSMPORT"/>
</dbReference>
<feature type="transmembrane region" description="Helical" evidence="7">
    <location>
        <begin position="340"/>
        <end position="358"/>
    </location>
</feature>
<accession>A0ABW5V3A2</accession>
<dbReference type="SUPFAM" id="SSF161070">
    <property type="entry name" value="SNF-like"/>
    <property type="match status" value="1"/>
</dbReference>